<dbReference type="InterPro" id="IPR029063">
    <property type="entry name" value="SAM-dependent_MTases_sf"/>
</dbReference>
<keyword evidence="3" id="KW-1185">Reference proteome</keyword>
<dbReference type="EMBL" id="JAUESC010000387">
    <property type="protein sequence ID" value="KAK0575004.1"/>
    <property type="molecule type" value="Genomic_DNA"/>
</dbReference>
<reference evidence="2" key="1">
    <citation type="journal article" date="2022" name="Plant J.">
        <title>Strategies of tolerance reflected in two North American maple genomes.</title>
        <authorList>
            <person name="McEvoy S.L."/>
            <person name="Sezen U.U."/>
            <person name="Trouern-Trend A."/>
            <person name="McMahon S.M."/>
            <person name="Schaberg P.G."/>
            <person name="Yang J."/>
            <person name="Wegrzyn J.L."/>
            <person name="Swenson N.G."/>
        </authorList>
    </citation>
    <scope>NUCLEOTIDE SEQUENCE</scope>
    <source>
        <strain evidence="2">NS2018</strain>
    </source>
</reference>
<dbReference type="CDD" id="cd02440">
    <property type="entry name" value="AdoMet_MTases"/>
    <property type="match status" value="1"/>
</dbReference>
<dbReference type="GO" id="GO:0008757">
    <property type="term" value="F:S-adenosylmethionine-dependent methyltransferase activity"/>
    <property type="evidence" value="ECO:0007669"/>
    <property type="project" value="InterPro"/>
</dbReference>
<protein>
    <recommendedName>
        <fullName evidence="1">Methyltransferase type 11 domain-containing protein</fullName>
    </recommendedName>
</protein>
<organism evidence="2 3">
    <name type="scientific">Acer saccharum</name>
    <name type="common">Sugar maple</name>
    <dbReference type="NCBI Taxonomy" id="4024"/>
    <lineage>
        <taxon>Eukaryota</taxon>
        <taxon>Viridiplantae</taxon>
        <taxon>Streptophyta</taxon>
        <taxon>Embryophyta</taxon>
        <taxon>Tracheophyta</taxon>
        <taxon>Spermatophyta</taxon>
        <taxon>Magnoliopsida</taxon>
        <taxon>eudicotyledons</taxon>
        <taxon>Gunneridae</taxon>
        <taxon>Pentapetalae</taxon>
        <taxon>rosids</taxon>
        <taxon>malvids</taxon>
        <taxon>Sapindales</taxon>
        <taxon>Sapindaceae</taxon>
        <taxon>Hippocastanoideae</taxon>
        <taxon>Acereae</taxon>
        <taxon>Acer</taxon>
    </lineage>
</organism>
<evidence type="ECO:0000313" key="3">
    <source>
        <dbReference type="Proteomes" id="UP001168877"/>
    </source>
</evidence>
<name>A0AA39UXN1_ACESA</name>
<dbReference type="Proteomes" id="UP001168877">
    <property type="component" value="Unassembled WGS sequence"/>
</dbReference>
<dbReference type="InterPro" id="IPR013216">
    <property type="entry name" value="Methyltransf_11"/>
</dbReference>
<dbReference type="PANTHER" id="PTHR45036:SF1">
    <property type="entry name" value="METHYLTRANSFERASE LIKE 7A"/>
    <property type="match status" value="1"/>
</dbReference>
<sequence>MIRFSNESIRQQRNRMILHCSISSFMFIKTTRSSHKPPLITANQVSIKGHNEQLCPTRFCCCGRRHLIEAAAATALLPLNPSTSAAASDSTTMLNKVHPPRPDWYEEFYASVMNKTMKSYEAEIAGYKSQLFGNYLKGKAEKVLEIGIGTGPNLNYYANDTDIQVFGMDPNKKMEKYAQAAAVAAGLPLTKFKFVQAVGEAIPLSDASVDAVVGTLVLCSVKDVDMTLQEVKRVLKPGGIYLFVEHVAAKDGTSLKFWQSVLDPLQQIVADGCHLTRETGKNISEAGFSGVDLSMVFLSNASLISPHVYGIACK</sequence>
<dbReference type="PANTHER" id="PTHR45036">
    <property type="entry name" value="METHYLTRANSFERASE LIKE 7B"/>
    <property type="match status" value="1"/>
</dbReference>
<accession>A0AA39UXN1</accession>
<dbReference type="Pfam" id="PF08241">
    <property type="entry name" value="Methyltransf_11"/>
    <property type="match status" value="1"/>
</dbReference>
<evidence type="ECO:0000259" key="1">
    <source>
        <dbReference type="Pfam" id="PF08241"/>
    </source>
</evidence>
<gene>
    <name evidence="2" type="ORF">LWI29_032459</name>
</gene>
<dbReference type="Gene3D" id="3.40.50.150">
    <property type="entry name" value="Vaccinia Virus protein VP39"/>
    <property type="match status" value="1"/>
</dbReference>
<dbReference type="SUPFAM" id="SSF53335">
    <property type="entry name" value="S-adenosyl-L-methionine-dependent methyltransferases"/>
    <property type="match status" value="1"/>
</dbReference>
<proteinExistence type="predicted"/>
<comment type="caution">
    <text evidence="2">The sequence shown here is derived from an EMBL/GenBank/DDBJ whole genome shotgun (WGS) entry which is preliminary data.</text>
</comment>
<evidence type="ECO:0000313" key="2">
    <source>
        <dbReference type="EMBL" id="KAK0575004.1"/>
    </source>
</evidence>
<reference evidence="2" key="2">
    <citation type="submission" date="2023-06" db="EMBL/GenBank/DDBJ databases">
        <authorList>
            <person name="Swenson N.G."/>
            <person name="Wegrzyn J.L."/>
            <person name="Mcevoy S.L."/>
        </authorList>
    </citation>
    <scope>NUCLEOTIDE SEQUENCE</scope>
    <source>
        <strain evidence="2">NS2018</strain>
        <tissue evidence="2">Leaf</tissue>
    </source>
</reference>
<dbReference type="InterPro" id="IPR052356">
    <property type="entry name" value="Thiol_S-MT"/>
</dbReference>
<dbReference type="AlphaFoldDB" id="A0AA39UXN1"/>
<feature type="domain" description="Methyltransferase type 11" evidence="1">
    <location>
        <begin position="144"/>
        <end position="243"/>
    </location>
</feature>